<reference evidence="2" key="1">
    <citation type="journal article" date="2017" name="Nat. Commun.">
        <title>The North American bullfrog draft genome provides insight into hormonal regulation of long noncoding RNA.</title>
        <authorList>
            <person name="Hammond S.A."/>
            <person name="Warren R.L."/>
            <person name="Vandervalk B.P."/>
            <person name="Kucuk E."/>
            <person name="Khan H."/>
            <person name="Gibb E.A."/>
            <person name="Pandoh P."/>
            <person name="Kirk H."/>
            <person name="Zhao Y."/>
            <person name="Jones M."/>
            <person name="Mungall A.J."/>
            <person name="Coope R."/>
            <person name="Pleasance S."/>
            <person name="Moore R.A."/>
            <person name="Holt R.A."/>
            <person name="Round J.M."/>
            <person name="Ohora S."/>
            <person name="Walle B.V."/>
            <person name="Veldhoen N."/>
            <person name="Helbing C.C."/>
            <person name="Birol I."/>
        </authorList>
    </citation>
    <scope>NUCLEOTIDE SEQUENCE [LARGE SCALE GENOMIC DNA]</scope>
</reference>
<feature type="non-terminal residue" evidence="1">
    <location>
        <position position="191"/>
    </location>
</feature>
<gene>
    <name evidence="1" type="ORF">AB205_0027190</name>
</gene>
<evidence type="ECO:0000313" key="1">
    <source>
        <dbReference type="EMBL" id="PIO12179.1"/>
    </source>
</evidence>
<proteinExistence type="predicted"/>
<accession>A0A2G9Q976</accession>
<sequence>MSDRKSQTEAFHRLFRLCVCLIGLPFLKIQTDLEIEHVLNISHGTNSYRENRSSVCCSDGPKTTHALKQVRDGSYWLLAIELPFSSPVLRVVRHLVLDGRTLARQLEWNSVGVPSEKPSEFIPTAKPVMCMWHNSYQLLRYQPHREYIGFSELAILLTAIVRRSSEVQMLCSTSKHGINSPYVMRKYGCSH</sequence>
<protein>
    <submittedName>
        <fullName evidence="1">Uncharacterized protein</fullName>
    </submittedName>
</protein>
<name>A0A2G9Q976_AQUCT</name>
<dbReference type="AlphaFoldDB" id="A0A2G9Q976"/>
<evidence type="ECO:0000313" key="2">
    <source>
        <dbReference type="Proteomes" id="UP000228934"/>
    </source>
</evidence>
<organism evidence="1 2">
    <name type="scientific">Aquarana catesbeiana</name>
    <name type="common">American bullfrog</name>
    <name type="synonym">Rana catesbeiana</name>
    <dbReference type="NCBI Taxonomy" id="8400"/>
    <lineage>
        <taxon>Eukaryota</taxon>
        <taxon>Metazoa</taxon>
        <taxon>Chordata</taxon>
        <taxon>Craniata</taxon>
        <taxon>Vertebrata</taxon>
        <taxon>Euteleostomi</taxon>
        <taxon>Amphibia</taxon>
        <taxon>Batrachia</taxon>
        <taxon>Anura</taxon>
        <taxon>Neobatrachia</taxon>
        <taxon>Ranoidea</taxon>
        <taxon>Ranidae</taxon>
        <taxon>Aquarana</taxon>
    </lineage>
</organism>
<keyword evidence="2" id="KW-1185">Reference proteome</keyword>
<dbReference type="Proteomes" id="UP000228934">
    <property type="component" value="Unassembled WGS sequence"/>
</dbReference>
<dbReference type="EMBL" id="KZ060523">
    <property type="protein sequence ID" value="PIO12179.1"/>
    <property type="molecule type" value="Genomic_DNA"/>
</dbReference>